<dbReference type="Pfam" id="PF11706">
    <property type="entry name" value="zf-CGNR"/>
    <property type="match status" value="1"/>
</dbReference>
<gene>
    <name evidence="2" type="ORF">ACFFNX_04590</name>
</gene>
<dbReference type="RefSeq" id="WP_378195601.1">
    <property type="nucleotide sequence ID" value="NZ_JBHLZP010000018.1"/>
</dbReference>
<evidence type="ECO:0000259" key="1">
    <source>
        <dbReference type="Pfam" id="PF11706"/>
    </source>
</evidence>
<dbReference type="PANTHER" id="PTHR35525:SF3">
    <property type="entry name" value="BLL6575 PROTEIN"/>
    <property type="match status" value="1"/>
</dbReference>
<reference evidence="2 3" key="1">
    <citation type="submission" date="2024-09" db="EMBL/GenBank/DDBJ databases">
        <authorList>
            <person name="Sun Q."/>
            <person name="Mori K."/>
        </authorList>
    </citation>
    <scope>NUCLEOTIDE SEQUENCE [LARGE SCALE GENOMIC DNA]</scope>
    <source>
        <strain evidence="2 3">TBRC 0563</strain>
    </source>
</reference>
<protein>
    <submittedName>
        <fullName evidence="2">CGNR zinc finger domain-containing protein</fullName>
    </submittedName>
</protein>
<feature type="domain" description="Zinc finger CGNR" evidence="1">
    <location>
        <begin position="130"/>
        <end position="173"/>
    </location>
</feature>
<dbReference type="EMBL" id="JBHLZP010000018">
    <property type="protein sequence ID" value="MFB9831463.1"/>
    <property type="molecule type" value="Genomic_DNA"/>
</dbReference>
<dbReference type="InterPro" id="IPR021005">
    <property type="entry name" value="Znf_CGNR"/>
</dbReference>
<organism evidence="2 3">
    <name type="scientific">Actinoallomurus acaciae</name>
    <dbReference type="NCBI Taxonomy" id="502577"/>
    <lineage>
        <taxon>Bacteria</taxon>
        <taxon>Bacillati</taxon>
        <taxon>Actinomycetota</taxon>
        <taxon>Actinomycetes</taxon>
        <taxon>Streptosporangiales</taxon>
        <taxon>Thermomonosporaceae</taxon>
        <taxon>Actinoallomurus</taxon>
    </lineage>
</organism>
<name>A0ABV5Y8W2_9ACTN</name>
<dbReference type="Gene3D" id="1.10.3300.10">
    <property type="entry name" value="Jann2411-like domain"/>
    <property type="match status" value="1"/>
</dbReference>
<dbReference type="SUPFAM" id="SSF160904">
    <property type="entry name" value="Jann2411-like"/>
    <property type="match status" value="1"/>
</dbReference>
<sequence length="175" mass="19387">MFLSGRPCLDLTTTLQVRHRAAPVETLRTRDDIGDWFDQAGLASGIRTDDAGLARTLRLREAIHRLCRATFTPPAPDRQDVKLLNDTAAKPPMVPRLTDGTIEYQGELDQALSTIARDAIDLLAGPYAGRIRECAHPDCSRLYLDASHAGRRRWCGMAACGNKSKSAAYRQRRQA</sequence>
<dbReference type="Pfam" id="PF07336">
    <property type="entry name" value="ABATE"/>
    <property type="match status" value="1"/>
</dbReference>
<proteinExistence type="predicted"/>
<dbReference type="InterPro" id="IPR023286">
    <property type="entry name" value="ABATE_dom_sf"/>
</dbReference>
<evidence type="ECO:0000313" key="3">
    <source>
        <dbReference type="Proteomes" id="UP001589627"/>
    </source>
</evidence>
<comment type="caution">
    <text evidence="2">The sequence shown here is derived from an EMBL/GenBank/DDBJ whole genome shotgun (WGS) entry which is preliminary data.</text>
</comment>
<keyword evidence="3" id="KW-1185">Reference proteome</keyword>
<dbReference type="InterPro" id="IPR010852">
    <property type="entry name" value="ABATE"/>
</dbReference>
<dbReference type="PANTHER" id="PTHR35525">
    <property type="entry name" value="BLL6575 PROTEIN"/>
    <property type="match status" value="1"/>
</dbReference>
<accession>A0ABV5Y8W2</accession>
<dbReference type="Proteomes" id="UP001589627">
    <property type="component" value="Unassembled WGS sequence"/>
</dbReference>
<evidence type="ECO:0000313" key="2">
    <source>
        <dbReference type="EMBL" id="MFB9831463.1"/>
    </source>
</evidence>